<protein>
    <submittedName>
        <fullName evidence="2">Putative periplasmic lipoprotein</fullName>
    </submittedName>
</protein>
<keyword evidence="1" id="KW-0472">Membrane</keyword>
<feature type="transmembrane region" description="Helical" evidence="1">
    <location>
        <begin position="134"/>
        <end position="157"/>
    </location>
</feature>
<feature type="transmembrane region" description="Helical" evidence="1">
    <location>
        <begin position="92"/>
        <end position="114"/>
    </location>
</feature>
<evidence type="ECO:0000313" key="2">
    <source>
        <dbReference type="EMBL" id="DAE20428.1"/>
    </source>
</evidence>
<name>A0A8S5QP84_9CAUD</name>
<dbReference type="EMBL" id="BK015694">
    <property type="protein sequence ID" value="DAE20428.1"/>
    <property type="molecule type" value="Genomic_DNA"/>
</dbReference>
<keyword evidence="1" id="KW-0812">Transmembrane</keyword>
<reference evidence="2" key="1">
    <citation type="journal article" date="2021" name="Proc. Natl. Acad. Sci. U.S.A.">
        <title>A Catalog of Tens of Thousands of Viruses from Human Metagenomes Reveals Hidden Associations with Chronic Diseases.</title>
        <authorList>
            <person name="Tisza M.J."/>
            <person name="Buck C.B."/>
        </authorList>
    </citation>
    <scope>NUCLEOTIDE SEQUENCE</scope>
    <source>
        <strain evidence="2">CttOT32</strain>
    </source>
</reference>
<keyword evidence="2" id="KW-0449">Lipoprotein</keyword>
<keyword evidence="1" id="KW-1133">Transmembrane helix</keyword>
<proteinExistence type="predicted"/>
<sequence length="161" mass="17600">MKTTNYKKGDVVLLCDGNRTDKRYEYLGETLVAGETVNAYRPLEGKTSFALVKDAAGEFAPFSNKLAAEVVGLKWYEKVLQWWKASNRWKHFLFAIPLGAVCGAPFTTGVGLGMEVKDHLYGGKADFVDFLLTAVGGVIGHGVMLAVGLNYAIGYLINLIF</sequence>
<evidence type="ECO:0000256" key="1">
    <source>
        <dbReference type="SAM" id="Phobius"/>
    </source>
</evidence>
<organism evidence="2">
    <name type="scientific">Siphoviridae sp. cttOT32</name>
    <dbReference type="NCBI Taxonomy" id="2826493"/>
    <lineage>
        <taxon>Viruses</taxon>
        <taxon>Duplodnaviria</taxon>
        <taxon>Heunggongvirae</taxon>
        <taxon>Uroviricota</taxon>
        <taxon>Caudoviricetes</taxon>
    </lineage>
</organism>
<accession>A0A8S5QP84</accession>